<gene>
    <name evidence="2" type="ORF">GCM10010430_02350</name>
</gene>
<comment type="caution">
    <text evidence="2">The sequence shown here is derived from an EMBL/GenBank/DDBJ whole genome shotgun (WGS) entry which is preliminary data.</text>
</comment>
<protein>
    <recommendedName>
        <fullName evidence="4">DUF3995 domain-containing protein</fullName>
    </recommendedName>
</protein>
<evidence type="ECO:0000313" key="3">
    <source>
        <dbReference type="Proteomes" id="UP001500305"/>
    </source>
</evidence>
<keyword evidence="3" id="KW-1185">Reference proteome</keyword>
<organism evidence="2 3">
    <name type="scientific">Kitasatospora cystarginea</name>
    <dbReference type="NCBI Taxonomy" id="58350"/>
    <lineage>
        <taxon>Bacteria</taxon>
        <taxon>Bacillati</taxon>
        <taxon>Actinomycetota</taxon>
        <taxon>Actinomycetes</taxon>
        <taxon>Kitasatosporales</taxon>
        <taxon>Streptomycetaceae</taxon>
        <taxon>Kitasatospora</taxon>
    </lineage>
</organism>
<accession>A0ABN3DBJ5</accession>
<feature type="transmembrane region" description="Helical" evidence="1">
    <location>
        <begin position="131"/>
        <end position="148"/>
    </location>
</feature>
<evidence type="ECO:0000313" key="2">
    <source>
        <dbReference type="EMBL" id="GAA2226716.1"/>
    </source>
</evidence>
<evidence type="ECO:0000256" key="1">
    <source>
        <dbReference type="SAM" id="Phobius"/>
    </source>
</evidence>
<dbReference type="InterPro" id="IPR025058">
    <property type="entry name" value="DUF3995"/>
</dbReference>
<dbReference type="EMBL" id="BAAATR010000001">
    <property type="protein sequence ID" value="GAA2226716.1"/>
    <property type="molecule type" value="Genomic_DNA"/>
</dbReference>
<evidence type="ECO:0008006" key="4">
    <source>
        <dbReference type="Google" id="ProtNLM"/>
    </source>
</evidence>
<proteinExistence type="predicted"/>
<dbReference type="Proteomes" id="UP001500305">
    <property type="component" value="Unassembled WGS sequence"/>
</dbReference>
<keyword evidence="1" id="KW-0472">Membrane</keyword>
<dbReference type="Pfam" id="PF13160">
    <property type="entry name" value="DUF3995"/>
    <property type="match status" value="1"/>
</dbReference>
<feature type="transmembrane region" description="Helical" evidence="1">
    <location>
        <begin position="89"/>
        <end position="110"/>
    </location>
</feature>
<keyword evidence="1" id="KW-0812">Transmembrane</keyword>
<sequence length="151" mass="15023">MAGAVRTTGAVVAGALGAVGALHAVWVRTPWPMGSPAEFADAVAGVGVDRLPTPAMCAEVAVALGAASYLVGARAGVLPSAGPRRLRTAGAGTVAAVLLARGVGGLLLFGTAESGRRFVRGERFVRLDRRYYSPLCLALGAGAALVAARGA</sequence>
<keyword evidence="1" id="KW-1133">Transmembrane helix</keyword>
<reference evidence="2 3" key="1">
    <citation type="journal article" date="2019" name="Int. J. Syst. Evol. Microbiol.">
        <title>The Global Catalogue of Microorganisms (GCM) 10K type strain sequencing project: providing services to taxonomists for standard genome sequencing and annotation.</title>
        <authorList>
            <consortium name="The Broad Institute Genomics Platform"/>
            <consortium name="The Broad Institute Genome Sequencing Center for Infectious Disease"/>
            <person name="Wu L."/>
            <person name="Ma J."/>
        </authorList>
    </citation>
    <scope>NUCLEOTIDE SEQUENCE [LARGE SCALE GENOMIC DNA]</scope>
    <source>
        <strain evidence="2 3">JCM 7356</strain>
    </source>
</reference>
<name>A0ABN3DBJ5_9ACTN</name>